<dbReference type="InterPro" id="IPR000719">
    <property type="entry name" value="Prot_kinase_dom"/>
</dbReference>
<dbReference type="Proteomes" id="UP000708208">
    <property type="component" value="Unassembled WGS sequence"/>
</dbReference>
<dbReference type="OrthoDB" id="541276at2759"/>
<keyword evidence="5 6" id="KW-0067">ATP-binding</keyword>
<dbReference type="AlphaFoldDB" id="A0A8J2J2K6"/>
<dbReference type="SMART" id="SM00220">
    <property type="entry name" value="S_TKc"/>
    <property type="match status" value="1"/>
</dbReference>
<keyword evidence="10" id="KW-1185">Reference proteome</keyword>
<dbReference type="PROSITE" id="PS00108">
    <property type="entry name" value="PROTEIN_KINASE_ST"/>
    <property type="match status" value="1"/>
</dbReference>
<evidence type="ECO:0000313" key="9">
    <source>
        <dbReference type="EMBL" id="CAG7679023.1"/>
    </source>
</evidence>
<dbReference type="PANTHER" id="PTHR24346">
    <property type="entry name" value="MAP/MICROTUBULE AFFINITY-REGULATING KINASE"/>
    <property type="match status" value="1"/>
</dbReference>
<name>A0A8J2J2K6_9HEXA</name>
<evidence type="ECO:0000256" key="4">
    <source>
        <dbReference type="ARBA" id="ARBA00022777"/>
    </source>
</evidence>
<comment type="caution">
    <text evidence="9">The sequence shown here is derived from an EMBL/GenBank/DDBJ whole genome shotgun (WGS) entry which is preliminary data.</text>
</comment>
<dbReference type="InterPro" id="IPR008271">
    <property type="entry name" value="Ser/Thr_kinase_AS"/>
</dbReference>
<feature type="domain" description="Protein kinase" evidence="8">
    <location>
        <begin position="23"/>
        <end position="250"/>
    </location>
</feature>
<dbReference type="PROSITE" id="PS00107">
    <property type="entry name" value="PROTEIN_KINASE_ATP"/>
    <property type="match status" value="1"/>
</dbReference>
<gene>
    <name evidence="9" type="ORF">AFUS01_LOCUS2659</name>
</gene>
<comment type="similarity">
    <text evidence="7">Belongs to the protein kinase superfamily.</text>
</comment>
<evidence type="ECO:0000256" key="1">
    <source>
        <dbReference type="ARBA" id="ARBA00022527"/>
    </source>
</evidence>
<evidence type="ECO:0000256" key="6">
    <source>
        <dbReference type="PROSITE-ProRule" id="PRU10141"/>
    </source>
</evidence>
<accession>A0A8J2J2K6</accession>
<protein>
    <recommendedName>
        <fullName evidence="8">Protein kinase domain-containing protein</fullName>
    </recommendedName>
</protein>
<keyword evidence="4" id="KW-0418">Kinase</keyword>
<proteinExistence type="inferred from homology"/>
<evidence type="ECO:0000256" key="7">
    <source>
        <dbReference type="RuleBase" id="RU000304"/>
    </source>
</evidence>
<feature type="binding site" evidence="6">
    <location>
        <position position="55"/>
    </location>
    <ligand>
        <name>ATP</name>
        <dbReference type="ChEBI" id="CHEBI:30616"/>
    </ligand>
</feature>
<dbReference type="GO" id="GO:0035556">
    <property type="term" value="P:intracellular signal transduction"/>
    <property type="evidence" value="ECO:0007669"/>
    <property type="project" value="TreeGrafter"/>
</dbReference>
<reference evidence="9" key="1">
    <citation type="submission" date="2021-06" db="EMBL/GenBank/DDBJ databases">
        <authorList>
            <person name="Hodson N. C."/>
            <person name="Mongue J. A."/>
            <person name="Jaron S. K."/>
        </authorList>
    </citation>
    <scope>NUCLEOTIDE SEQUENCE</scope>
</reference>
<organism evidence="9 10">
    <name type="scientific">Allacma fusca</name>
    <dbReference type="NCBI Taxonomy" id="39272"/>
    <lineage>
        <taxon>Eukaryota</taxon>
        <taxon>Metazoa</taxon>
        <taxon>Ecdysozoa</taxon>
        <taxon>Arthropoda</taxon>
        <taxon>Hexapoda</taxon>
        <taxon>Collembola</taxon>
        <taxon>Symphypleona</taxon>
        <taxon>Sminthuridae</taxon>
        <taxon>Allacma</taxon>
    </lineage>
</organism>
<keyword evidence="1 7" id="KW-0723">Serine/threonine-protein kinase</keyword>
<dbReference type="InterPro" id="IPR017441">
    <property type="entry name" value="Protein_kinase_ATP_BS"/>
</dbReference>
<dbReference type="Pfam" id="PF00069">
    <property type="entry name" value="Pkinase"/>
    <property type="match status" value="1"/>
</dbReference>
<dbReference type="GO" id="GO:0005524">
    <property type="term" value="F:ATP binding"/>
    <property type="evidence" value="ECO:0007669"/>
    <property type="project" value="UniProtKB-UniRule"/>
</dbReference>
<dbReference type="PROSITE" id="PS50011">
    <property type="entry name" value="PROTEIN_KINASE_DOM"/>
    <property type="match status" value="1"/>
</dbReference>
<dbReference type="GO" id="GO:0005737">
    <property type="term" value="C:cytoplasm"/>
    <property type="evidence" value="ECO:0007669"/>
    <property type="project" value="TreeGrafter"/>
</dbReference>
<dbReference type="GO" id="GO:0004674">
    <property type="term" value="F:protein serine/threonine kinase activity"/>
    <property type="evidence" value="ECO:0007669"/>
    <property type="project" value="UniProtKB-KW"/>
</dbReference>
<keyword evidence="3 6" id="KW-0547">Nucleotide-binding</keyword>
<dbReference type="PANTHER" id="PTHR24346:SF82">
    <property type="entry name" value="KP78A-RELATED"/>
    <property type="match status" value="1"/>
</dbReference>
<evidence type="ECO:0000256" key="3">
    <source>
        <dbReference type="ARBA" id="ARBA00022741"/>
    </source>
</evidence>
<dbReference type="EMBL" id="CAJVCH010015361">
    <property type="protein sequence ID" value="CAG7679023.1"/>
    <property type="molecule type" value="Genomic_DNA"/>
</dbReference>
<evidence type="ECO:0000259" key="8">
    <source>
        <dbReference type="PROSITE" id="PS50011"/>
    </source>
</evidence>
<evidence type="ECO:0000256" key="2">
    <source>
        <dbReference type="ARBA" id="ARBA00022679"/>
    </source>
</evidence>
<keyword evidence="2" id="KW-0808">Transferase</keyword>
<evidence type="ECO:0000256" key="5">
    <source>
        <dbReference type="ARBA" id="ARBA00022840"/>
    </source>
</evidence>
<evidence type="ECO:0000313" key="10">
    <source>
        <dbReference type="Proteomes" id="UP000708208"/>
    </source>
</evidence>
<sequence>MAMTNEIQLPTSSQERILQKRGYTLLNKVGEGSYSKVFQSEYKDSKGNKWRLACKIVDTRKTTKSFNTKFFPRELEIMSTLNFPYIVRIHSILQRRQVFFMFMDYAKNGDMLNFIQSNGAIKEEKAQIWFSQILNALKYLHDRGIAHRDLKCENILLTSSYNTKLADFGFARHTTNEKGVILFVMLNKSMPFDDQSLKKLYEDQIGRKWKIRAQVSNLLSLPVKDFQNIILEPNPKERPPVSQLLQHSWIKSGASISINTISSQKHDNGSDVFEFHGSTLATAGATT</sequence>